<organism evidence="1 2">
    <name type="scientific">Paralvinella palmiformis</name>
    <dbReference type="NCBI Taxonomy" id="53620"/>
    <lineage>
        <taxon>Eukaryota</taxon>
        <taxon>Metazoa</taxon>
        <taxon>Spiralia</taxon>
        <taxon>Lophotrochozoa</taxon>
        <taxon>Annelida</taxon>
        <taxon>Polychaeta</taxon>
        <taxon>Sedentaria</taxon>
        <taxon>Canalipalpata</taxon>
        <taxon>Terebellida</taxon>
        <taxon>Terebelliformia</taxon>
        <taxon>Alvinellidae</taxon>
        <taxon>Paralvinella</taxon>
    </lineage>
</organism>
<gene>
    <name evidence="1" type="ORF">LSH36_15g04027</name>
</gene>
<dbReference type="EMBL" id="JAODUP010000015">
    <property type="protein sequence ID" value="KAK2168629.1"/>
    <property type="molecule type" value="Genomic_DNA"/>
</dbReference>
<protein>
    <submittedName>
        <fullName evidence="1">Uncharacterized protein</fullName>
    </submittedName>
</protein>
<reference evidence="1" key="1">
    <citation type="journal article" date="2023" name="Mol. Biol. Evol.">
        <title>Third-Generation Sequencing Reveals the Adaptive Role of the Epigenome in Three Deep-Sea Polychaetes.</title>
        <authorList>
            <person name="Perez M."/>
            <person name="Aroh O."/>
            <person name="Sun Y."/>
            <person name="Lan Y."/>
            <person name="Juniper S.K."/>
            <person name="Young C.R."/>
            <person name="Angers B."/>
            <person name="Qian P.Y."/>
        </authorList>
    </citation>
    <scope>NUCLEOTIDE SEQUENCE</scope>
    <source>
        <strain evidence="1">P08H-3</strain>
    </source>
</reference>
<dbReference type="Proteomes" id="UP001208570">
    <property type="component" value="Unassembled WGS sequence"/>
</dbReference>
<name>A0AAD9KCD8_9ANNE</name>
<accession>A0AAD9KCD8</accession>
<evidence type="ECO:0000313" key="2">
    <source>
        <dbReference type="Proteomes" id="UP001208570"/>
    </source>
</evidence>
<keyword evidence="2" id="KW-1185">Reference proteome</keyword>
<evidence type="ECO:0000313" key="1">
    <source>
        <dbReference type="EMBL" id="KAK2168629.1"/>
    </source>
</evidence>
<proteinExistence type="predicted"/>
<dbReference type="AlphaFoldDB" id="A0AAD9KCD8"/>
<sequence length="99" mass="11370">MKIYHWIIIEHEGHCERLQAKWLLLVTCFETQPRSSTAIFTNTRQKKSEKSRLTALQQPLNWNKPNASQTVHLTLMSRHATHPNVCHANAVNGGNETLI</sequence>
<comment type="caution">
    <text evidence="1">The sequence shown here is derived from an EMBL/GenBank/DDBJ whole genome shotgun (WGS) entry which is preliminary data.</text>
</comment>